<dbReference type="PANTHER" id="PTHR37299">
    <property type="entry name" value="TRANSCRIPTIONAL REGULATOR-RELATED"/>
    <property type="match status" value="1"/>
</dbReference>
<organism evidence="6 7">
    <name type="scientific">Dorea formicigenerans</name>
    <dbReference type="NCBI Taxonomy" id="39486"/>
    <lineage>
        <taxon>Bacteria</taxon>
        <taxon>Bacillati</taxon>
        <taxon>Bacillota</taxon>
        <taxon>Clostridia</taxon>
        <taxon>Lachnospirales</taxon>
        <taxon>Lachnospiraceae</taxon>
        <taxon>Dorea</taxon>
    </lineage>
</organism>
<dbReference type="Pfam" id="PF04397">
    <property type="entry name" value="LytTR"/>
    <property type="match status" value="1"/>
</dbReference>
<gene>
    <name evidence="6" type="ORF">DW860_04660</name>
</gene>
<evidence type="ECO:0000313" key="6">
    <source>
        <dbReference type="EMBL" id="RHC09633.1"/>
    </source>
</evidence>
<comment type="caution">
    <text evidence="6">The sequence shown here is derived from an EMBL/GenBank/DDBJ whole genome shotgun (WGS) entry which is preliminary data.</text>
</comment>
<dbReference type="EMBL" id="QSHK01000002">
    <property type="protein sequence ID" value="RHC09633.1"/>
    <property type="molecule type" value="Genomic_DNA"/>
</dbReference>
<dbReference type="InterPro" id="IPR007492">
    <property type="entry name" value="LytTR_DNA-bd_dom"/>
</dbReference>
<feature type="domain" description="Response regulatory" evidence="4">
    <location>
        <begin position="3"/>
        <end position="122"/>
    </location>
</feature>
<evidence type="ECO:0000259" key="5">
    <source>
        <dbReference type="PROSITE" id="PS50930"/>
    </source>
</evidence>
<dbReference type="Gene3D" id="2.40.50.1020">
    <property type="entry name" value="LytTr DNA-binding domain"/>
    <property type="match status" value="1"/>
</dbReference>
<comment type="function">
    <text evidence="2">May play the central regulatory role in sporulation. It may be an element of the effector pathway responsible for the activation of sporulation genes in response to nutritional stress. Spo0A may act in concert with spo0H (a sigma factor) to control the expression of some genes that are critical to the sporulation process.</text>
</comment>
<dbReference type="SMART" id="SM00850">
    <property type="entry name" value="LytTR"/>
    <property type="match status" value="1"/>
</dbReference>
<dbReference type="GO" id="GO:0003677">
    <property type="term" value="F:DNA binding"/>
    <property type="evidence" value="ECO:0007669"/>
    <property type="project" value="UniProtKB-KW"/>
</dbReference>
<name>A0A413YMA1_9FIRM</name>
<dbReference type="SUPFAM" id="SSF52172">
    <property type="entry name" value="CheY-like"/>
    <property type="match status" value="1"/>
</dbReference>
<evidence type="ECO:0000259" key="4">
    <source>
        <dbReference type="PROSITE" id="PS50110"/>
    </source>
</evidence>
<accession>A0A413YMA1</accession>
<evidence type="ECO:0000256" key="2">
    <source>
        <dbReference type="ARBA" id="ARBA00024867"/>
    </source>
</evidence>
<evidence type="ECO:0000256" key="3">
    <source>
        <dbReference type="PROSITE-ProRule" id="PRU00169"/>
    </source>
</evidence>
<reference evidence="6 7" key="1">
    <citation type="submission" date="2018-08" db="EMBL/GenBank/DDBJ databases">
        <title>A genome reference for cultivated species of the human gut microbiota.</title>
        <authorList>
            <person name="Zou Y."/>
            <person name="Xue W."/>
            <person name="Luo G."/>
        </authorList>
    </citation>
    <scope>NUCLEOTIDE SEQUENCE [LARGE SCALE GENOMIC DNA]</scope>
    <source>
        <strain evidence="6 7">AM37-5</strain>
    </source>
</reference>
<dbReference type="RefSeq" id="WP_015543495.1">
    <property type="nucleotide sequence ID" value="NZ_QSHK01000002.1"/>
</dbReference>
<sequence>MLNIAICDDDIQTTGQIEMMIQKIAKRNFADVDIEVFWNGESLADSVVAGDGYDIIYLDIEMNNEDGISTAKRIRKYDKNVLIIYVTSHENYMKESFSVRPFQFLVKPVSEKQMETCFMAAYEDINSGDFYFRYSYQRMNHKVLIRDILYFESSKRKVFIVTREETFEFYGKLNEIENSLKVCKISFLRVHQSFLVNYKHIKGQSYDFVVMDNGKKISISEDRRKLISEQYCSMEDTYYVDR</sequence>
<dbReference type="SMART" id="SM00448">
    <property type="entry name" value="REC"/>
    <property type="match status" value="1"/>
</dbReference>
<protein>
    <recommendedName>
        <fullName evidence="1">Stage 0 sporulation protein A homolog</fullName>
    </recommendedName>
</protein>
<dbReference type="PROSITE" id="PS50930">
    <property type="entry name" value="HTH_LYTTR"/>
    <property type="match status" value="1"/>
</dbReference>
<dbReference type="InterPro" id="IPR046947">
    <property type="entry name" value="LytR-like"/>
</dbReference>
<dbReference type="Proteomes" id="UP000284742">
    <property type="component" value="Unassembled WGS sequence"/>
</dbReference>
<proteinExistence type="predicted"/>
<feature type="modified residue" description="4-aspartylphosphate" evidence="3">
    <location>
        <position position="59"/>
    </location>
</feature>
<dbReference type="AlphaFoldDB" id="A0A413YMA1"/>
<keyword evidence="6" id="KW-0238">DNA-binding</keyword>
<dbReference type="InterPro" id="IPR001789">
    <property type="entry name" value="Sig_transdc_resp-reg_receiver"/>
</dbReference>
<dbReference type="Pfam" id="PF00072">
    <property type="entry name" value="Response_reg"/>
    <property type="match status" value="1"/>
</dbReference>
<dbReference type="PROSITE" id="PS50110">
    <property type="entry name" value="RESPONSE_REGULATORY"/>
    <property type="match status" value="1"/>
</dbReference>
<evidence type="ECO:0000313" key="7">
    <source>
        <dbReference type="Proteomes" id="UP000284742"/>
    </source>
</evidence>
<keyword evidence="3" id="KW-0597">Phosphoprotein</keyword>
<feature type="domain" description="HTH LytTR-type" evidence="5">
    <location>
        <begin position="132"/>
        <end position="233"/>
    </location>
</feature>
<dbReference type="GO" id="GO:0000156">
    <property type="term" value="F:phosphorelay response regulator activity"/>
    <property type="evidence" value="ECO:0007669"/>
    <property type="project" value="InterPro"/>
</dbReference>
<dbReference type="PANTHER" id="PTHR37299:SF1">
    <property type="entry name" value="STAGE 0 SPORULATION PROTEIN A HOMOLOG"/>
    <property type="match status" value="1"/>
</dbReference>
<dbReference type="Gene3D" id="3.40.50.2300">
    <property type="match status" value="1"/>
</dbReference>
<evidence type="ECO:0000256" key="1">
    <source>
        <dbReference type="ARBA" id="ARBA00018672"/>
    </source>
</evidence>
<dbReference type="InterPro" id="IPR011006">
    <property type="entry name" value="CheY-like_superfamily"/>
</dbReference>